<keyword evidence="1" id="KW-0949">S-adenosyl-L-methionine</keyword>
<keyword evidence="3" id="KW-0408">Iron</keyword>
<dbReference type="CDD" id="cd01335">
    <property type="entry name" value="Radical_SAM"/>
    <property type="match status" value="1"/>
</dbReference>
<dbReference type="CDD" id="cd21109">
    <property type="entry name" value="SPASM"/>
    <property type="match status" value="1"/>
</dbReference>
<evidence type="ECO:0000256" key="1">
    <source>
        <dbReference type="ARBA" id="ARBA00022691"/>
    </source>
</evidence>
<dbReference type="Pfam" id="PF04055">
    <property type="entry name" value="Radical_SAM"/>
    <property type="match status" value="1"/>
</dbReference>
<evidence type="ECO:0000313" key="6">
    <source>
        <dbReference type="EMBL" id="KKM69295.1"/>
    </source>
</evidence>
<dbReference type="SFLD" id="SFLDG01386">
    <property type="entry name" value="main_SPASM_domain-containing"/>
    <property type="match status" value="1"/>
</dbReference>
<dbReference type="SFLD" id="SFLDG01067">
    <property type="entry name" value="SPASM/twitch_domain_containing"/>
    <property type="match status" value="1"/>
</dbReference>
<dbReference type="GO" id="GO:0003824">
    <property type="term" value="F:catalytic activity"/>
    <property type="evidence" value="ECO:0007669"/>
    <property type="project" value="InterPro"/>
</dbReference>
<reference evidence="6" key="1">
    <citation type="journal article" date="2015" name="Nature">
        <title>Complex archaea that bridge the gap between prokaryotes and eukaryotes.</title>
        <authorList>
            <person name="Spang A."/>
            <person name="Saw J.H."/>
            <person name="Jorgensen S.L."/>
            <person name="Zaremba-Niedzwiedzka K."/>
            <person name="Martijn J."/>
            <person name="Lind A.E."/>
            <person name="van Eijk R."/>
            <person name="Schleper C."/>
            <person name="Guy L."/>
            <person name="Ettema T.J."/>
        </authorList>
    </citation>
    <scope>NUCLEOTIDE SEQUENCE</scope>
</reference>
<name>A0A0F9LY85_9ZZZZ</name>
<dbReference type="GO" id="GO:0046872">
    <property type="term" value="F:metal ion binding"/>
    <property type="evidence" value="ECO:0007669"/>
    <property type="project" value="UniProtKB-KW"/>
</dbReference>
<evidence type="ECO:0000256" key="3">
    <source>
        <dbReference type="ARBA" id="ARBA00023004"/>
    </source>
</evidence>
<dbReference type="Pfam" id="PF13186">
    <property type="entry name" value="SPASM"/>
    <property type="match status" value="1"/>
</dbReference>
<dbReference type="Gene3D" id="3.20.20.70">
    <property type="entry name" value="Aldolase class I"/>
    <property type="match status" value="1"/>
</dbReference>
<proteinExistence type="predicted"/>
<dbReference type="SUPFAM" id="SSF102114">
    <property type="entry name" value="Radical SAM enzymes"/>
    <property type="match status" value="1"/>
</dbReference>
<comment type="caution">
    <text evidence="6">The sequence shown here is derived from an EMBL/GenBank/DDBJ whole genome shotgun (WGS) entry which is preliminary data.</text>
</comment>
<protein>
    <recommendedName>
        <fullName evidence="5">Radical SAM core domain-containing protein</fullName>
    </recommendedName>
</protein>
<dbReference type="EMBL" id="LAZR01010014">
    <property type="protein sequence ID" value="KKM69295.1"/>
    <property type="molecule type" value="Genomic_DNA"/>
</dbReference>
<dbReference type="InterPro" id="IPR023885">
    <property type="entry name" value="4Fe4S-binding_SPASM_dom"/>
</dbReference>
<dbReference type="InterPro" id="IPR058240">
    <property type="entry name" value="rSAM_sf"/>
</dbReference>
<feature type="domain" description="Radical SAM core" evidence="5">
    <location>
        <begin position="21"/>
        <end position="245"/>
    </location>
</feature>
<accession>A0A0F9LY85</accession>
<dbReference type="InterPro" id="IPR013785">
    <property type="entry name" value="Aldolase_TIM"/>
</dbReference>
<dbReference type="InterPro" id="IPR007197">
    <property type="entry name" value="rSAM"/>
</dbReference>
<dbReference type="PROSITE" id="PS51918">
    <property type="entry name" value="RADICAL_SAM"/>
    <property type="match status" value="1"/>
</dbReference>
<evidence type="ECO:0000256" key="4">
    <source>
        <dbReference type="ARBA" id="ARBA00023014"/>
    </source>
</evidence>
<organism evidence="6">
    <name type="scientific">marine sediment metagenome</name>
    <dbReference type="NCBI Taxonomy" id="412755"/>
    <lineage>
        <taxon>unclassified sequences</taxon>
        <taxon>metagenomes</taxon>
        <taxon>ecological metagenomes</taxon>
    </lineage>
</organism>
<keyword evidence="4" id="KW-0411">Iron-sulfur</keyword>
<dbReference type="InterPro" id="IPR050377">
    <property type="entry name" value="Radical_SAM_PqqE_MftC-like"/>
</dbReference>
<sequence>MINPTLYALKTEIEQIKLNGLCKPRMAILYPTYKCNQSCSYCFFKSNESGHAMDYDGIKNIIDQLADYGVQSIEYCGGGEPLMFPGIEEIFEYAASKGLRQGLLTNGVLFSDGIAHAFLKHGTYVRFSLDSVNDEMYKKLRGVDDCAIVKMNIENAVMHKQKYDYLCQISIKVGMHKDATLEEIQAIFDFAYGKRIYSIQLKNLWDKNGNYYNVTHSRADIFRLINSWGIRFVKKIGTKKKMRERCWINPVQLTIDAYGDVFLCCYYQGREDSHKIGNMFKEKLSDIWGGEKHKSQINKTKIYECMKHDCRFMRYMDQARHQIKMGEWNFV</sequence>
<evidence type="ECO:0000256" key="2">
    <source>
        <dbReference type="ARBA" id="ARBA00022723"/>
    </source>
</evidence>
<dbReference type="AlphaFoldDB" id="A0A0F9LY85"/>
<keyword evidence="2" id="KW-0479">Metal-binding</keyword>
<gene>
    <name evidence="6" type="ORF">LCGC14_1452290</name>
</gene>
<dbReference type="PANTHER" id="PTHR11228:SF7">
    <property type="entry name" value="PQQA PEPTIDE CYCLASE"/>
    <property type="match status" value="1"/>
</dbReference>
<dbReference type="SFLD" id="SFLDS00029">
    <property type="entry name" value="Radical_SAM"/>
    <property type="match status" value="1"/>
</dbReference>
<evidence type="ECO:0000259" key="5">
    <source>
        <dbReference type="PROSITE" id="PS51918"/>
    </source>
</evidence>
<dbReference type="PANTHER" id="PTHR11228">
    <property type="entry name" value="RADICAL SAM DOMAIN PROTEIN"/>
    <property type="match status" value="1"/>
</dbReference>
<dbReference type="GO" id="GO:0051536">
    <property type="term" value="F:iron-sulfur cluster binding"/>
    <property type="evidence" value="ECO:0007669"/>
    <property type="project" value="UniProtKB-KW"/>
</dbReference>